<dbReference type="Pfam" id="PF21902">
    <property type="entry name" value="PTM1-like_N"/>
    <property type="match status" value="1"/>
</dbReference>
<dbReference type="Proteomes" id="UP000054886">
    <property type="component" value="Unassembled WGS sequence"/>
</dbReference>
<dbReference type="VEuPathDB" id="FungiDB:CAGL0L01881g"/>
<evidence type="ECO:0000313" key="12">
    <source>
        <dbReference type="EMBL" id="KTB01038.1"/>
    </source>
</evidence>
<feature type="transmembrane region" description="Helical" evidence="8">
    <location>
        <begin position="229"/>
        <end position="248"/>
    </location>
</feature>
<comment type="caution">
    <text evidence="13">The sequence shown here is derived from an EMBL/GenBank/DDBJ whole genome shotgun (WGS) entry which is preliminary data.</text>
</comment>
<dbReference type="InterPro" id="IPR009637">
    <property type="entry name" value="GPR107/GPR108-like"/>
</dbReference>
<gene>
    <name evidence="13" type="ORF">AO440_004496</name>
    <name evidence="12" type="ORF">AO440_004510</name>
</gene>
<dbReference type="Pfam" id="PF06814">
    <property type="entry name" value="GOST_TM"/>
    <property type="match status" value="1"/>
</dbReference>
<dbReference type="VEuPathDB" id="FungiDB:GW608_L05797"/>
<proteinExistence type="inferred from homology"/>
<evidence type="ECO:0000256" key="1">
    <source>
        <dbReference type="ARBA" id="ARBA00004141"/>
    </source>
</evidence>
<dbReference type="InterPro" id="IPR053937">
    <property type="entry name" value="GOST_TM"/>
</dbReference>
<reference evidence="13 14" key="1">
    <citation type="submission" date="2015-10" db="EMBL/GenBank/DDBJ databases">
        <title>Draft genomes sequences of Candida glabrata isolates 1A, 1B, 2A, 2B, 3A and 3B.</title>
        <authorList>
            <person name="Haavelsrud O.E."/>
            <person name="Gaustad P."/>
        </authorList>
    </citation>
    <scope>NUCLEOTIDE SEQUENCE [LARGE SCALE GENOMIC DNA]</scope>
    <source>
        <strain evidence="13">910700640</strain>
    </source>
</reference>
<feature type="signal peptide" evidence="9">
    <location>
        <begin position="1"/>
        <end position="20"/>
    </location>
</feature>
<feature type="chain" id="PRO_5011869940" evidence="9">
    <location>
        <begin position="21"/>
        <end position="518"/>
    </location>
</feature>
<dbReference type="GO" id="GO:0005794">
    <property type="term" value="C:Golgi apparatus"/>
    <property type="evidence" value="ECO:0007669"/>
    <property type="project" value="TreeGrafter"/>
</dbReference>
<dbReference type="AlphaFoldDB" id="A0A0W0D9I4"/>
<dbReference type="VEuPathDB" id="FungiDB:B1J91_L01881g"/>
<evidence type="ECO:0000256" key="8">
    <source>
        <dbReference type="SAM" id="Phobius"/>
    </source>
</evidence>
<evidence type="ECO:0000256" key="9">
    <source>
        <dbReference type="SAM" id="SignalP"/>
    </source>
</evidence>
<protein>
    <submittedName>
        <fullName evidence="13">Membrane protein PTM1</fullName>
    </submittedName>
</protein>
<feature type="region of interest" description="Disordered" evidence="7">
    <location>
        <begin position="494"/>
        <end position="518"/>
    </location>
</feature>
<evidence type="ECO:0000313" key="13">
    <source>
        <dbReference type="EMBL" id="KTB12536.1"/>
    </source>
</evidence>
<evidence type="ECO:0000259" key="11">
    <source>
        <dbReference type="Pfam" id="PF21902"/>
    </source>
</evidence>
<feature type="transmembrane region" description="Helical" evidence="8">
    <location>
        <begin position="422"/>
        <end position="439"/>
    </location>
</feature>
<organism evidence="13 14">
    <name type="scientific">Candida glabrata</name>
    <name type="common">Yeast</name>
    <name type="synonym">Torulopsis glabrata</name>
    <dbReference type="NCBI Taxonomy" id="5478"/>
    <lineage>
        <taxon>Eukaryota</taxon>
        <taxon>Fungi</taxon>
        <taxon>Dikarya</taxon>
        <taxon>Ascomycota</taxon>
        <taxon>Saccharomycotina</taxon>
        <taxon>Saccharomycetes</taxon>
        <taxon>Saccharomycetales</taxon>
        <taxon>Saccharomycetaceae</taxon>
        <taxon>Nakaseomyces</taxon>
    </lineage>
</organism>
<keyword evidence="3 8" id="KW-0812">Transmembrane</keyword>
<evidence type="ECO:0000313" key="14">
    <source>
        <dbReference type="Proteomes" id="UP000054886"/>
    </source>
</evidence>
<dbReference type="GO" id="GO:0042147">
    <property type="term" value="P:retrograde transport, endosome to Golgi"/>
    <property type="evidence" value="ECO:0007669"/>
    <property type="project" value="TreeGrafter"/>
</dbReference>
<dbReference type="EMBL" id="LLZZ01000020">
    <property type="protein sequence ID" value="KTB12536.1"/>
    <property type="molecule type" value="Genomic_DNA"/>
</dbReference>
<keyword evidence="5 8" id="KW-1133">Transmembrane helix</keyword>
<dbReference type="InterPro" id="IPR053938">
    <property type="entry name" value="PTM1-like_N"/>
</dbReference>
<keyword evidence="6 8" id="KW-0472">Membrane</keyword>
<dbReference type="GO" id="GO:0016020">
    <property type="term" value="C:membrane"/>
    <property type="evidence" value="ECO:0007669"/>
    <property type="project" value="UniProtKB-SubCell"/>
</dbReference>
<evidence type="ECO:0000256" key="5">
    <source>
        <dbReference type="ARBA" id="ARBA00022989"/>
    </source>
</evidence>
<feature type="transmembrane region" description="Helical" evidence="8">
    <location>
        <begin position="260"/>
        <end position="292"/>
    </location>
</feature>
<sequence>MFAHKFLLVFLVQLLSAVLANKETIGHKYEQVCSGMYSKQDFHGKVDPFISFDLKKFSSNFDDDTIVVVIYDFQDYQHIGVYEGDSPYKTYICDDAAVERGVCEEEHLNEFIIKDTIYDPETGENQSMKNSVMTFSQSTTGLHDTKYSVVKTGFYCVMARPLYYDSENYKSSKYAAEVNFRNSYGQLAGAEINKLPMYGLLAIAYGVAMALYSFAFWKHKHELLPLQKYLLAFFVFLTTENIFVWAYYDIVNQKGITAGTTVYMVFLSIMSAGKATFSFFLLLIVALGYGIVYPKLNKSLMRKCQFYTIFSFALCVAFLIHSYTVDIEDPTPLIMITFIPFLLSMVVFYFLIIRAMSKTTQYLKEQRQVVKLKMYRNLLLVIWCSFIILSAGIVVSSVFYLGMNTIEMIERDWRTRFFFTDFWPSLVYFVVFCAIAFMWRPTDTSYMLAASQQLPTDPENVADFDLGDLQSFEDDNEDLDNNLVDDISIITEEEVPSNFRDANNTNNTNDDSDSTNKP</sequence>
<feature type="transmembrane region" description="Helical" evidence="8">
    <location>
        <begin position="333"/>
        <end position="357"/>
    </location>
</feature>
<evidence type="ECO:0000256" key="3">
    <source>
        <dbReference type="ARBA" id="ARBA00022692"/>
    </source>
</evidence>
<comment type="similarity">
    <text evidence="2">Belongs to the LU7TM family.</text>
</comment>
<dbReference type="VEuPathDB" id="FungiDB:GVI51_L01661"/>
<evidence type="ECO:0000256" key="7">
    <source>
        <dbReference type="SAM" id="MobiDB-lite"/>
    </source>
</evidence>
<dbReference type="GO" id="GO:0005829">
    <property type="term" value="C:cytosol"/>
    <property type="evidence" value="ECO:0007669"/>
    <property type="project" value="GOC"/>
</dbReference>
<feature type="transmembrane region" description="Helical" evidence="8">
    <location>
        <begin position="197"/>
        <end position="217"/>
    </location>
</feature>
<dbReference type="PANTHER" id="PTHR21229:SF1">
    <property type="entry name" value="GH17801P"/>
    <property type="match status" value="1"/>
</dbReference>
<evidence type="ECO:0000256" key="4">
    <source>
        <dbReference type="ARBA" id="ARBA00022729"/>
    </source>
</evidence>
<name>A0A0W0D9I4_CANGB</name>
<evidence type="ECO:0000256" key="2">
    <source>
        <dbReference type="ARBA" id="ARBA00007883"/>
    </source>
</evidence>
<feature type="transmembrane region" description="Helical" evidence="8">
    <location>
        <begin position="378"/>
        <end position="402"/>
    </location>
</feature>
<feature type="domain" description="GOST seven transmembrane" evidence="10">
    <location>
        <begin position="194"/>
        <end position="445"/>
    </location>
</feature>
<dbReference type="EMBL" id="LLZZ01000132">
    <property type="protein sequence ID" value="KTB01038.1"/>
    <property type="molecule type" value="Genomic_DNA"/>
</dbReference>
<accession>A0A0W0D9I4</accession>
<comment type="subcellular location">
    <subcellularLocation>
        <location evidence="1">Membrane</location>
        <topology evidence="1">Multi-pass membrane protein</topology>
    </subcellularLocation>
</comment>
<dbReference type="PANTHER" id="PTHR21229">
    <property type="entry name" value="LUNG SEVEN TRANSMEMBRANE RECEPTOR"/>
    <property type="match status" value="1"/>
</dbReference>
<feature type="transmembrane region" description="Helical" evidence="8">
    <location>
        <begin position="304"/>
        <end position="321"/>
    </location>
</feature>
<dbReference type="VEuPathDB" id="FungiDB:GWK60_L05775"/>
<keyword evidence="4 9" id="KW-0732">Signal</keyword>
<evidence type="ECO:0000256" key="6">
    <source>
        <dbReference type="ARBA" id="ARBA00023136"/>
    </source>
</evidence>
<evidence type="ECO:0000259" key="10">
    <source>
        <dbReference type="Pfam" id="PF06814"/>
    </source>
</evidence>
<feature type="domain" description="PTM1-like N-terminal" evidence="11">
    <location>
        <begin position="30"/>
        <end position="182"/>
    </location>
</feature>